<feature type="region of interest" description="Disordered" evidence="1">
    <location>
        <begin position="621"/>
        <end position="642"/>
    </location>
</feature>
<gene>
    <name evidence="2" type="ORF">AA0119_g12530</name>
</gene>
<accession>A0ABY0FQY2</accession>
<evidence type="ECO:0008006" key="4">
    <source>
        <dbReference type="Google" id="ProtNLM"/>
    </source>
</evidence>
<dbReference type="EMBL" id="PDXF01000123">
    <property type="protein sequence ID" value="RYN87253.1"/>
    <property type="molecule type" value="Genomic_DNA"/>
</dbReference>
<keyword evidence="3" id="KW-1185">Reference proteome</keyword>
<feature type="compositionally biased region" description="Low complexity" evidence="1">
    <location>
        <begin position="168"/>
        <end position="177"/>
    </location>
</feature>
<feature type="compositionally biased region" description="Basic and acidic residues" evidence="1">
    <location>
        <begin position="621"/>
        <end position="633"/>
    </location>
</feature>
<feature type="compositionally biased region" description="Polar residues" evidence="1">
    <location>
        <begin position="349"/>
        <end position="365"/>
    </location>
</feature>
<protein>
    <recommendedName>
        <fullName evidence="4">Zinc knuckle domain-containing protein</fullName>
    </recommendedName>
</protein>
<feature type="region of interest" description="Disordered" evidence="1">
    <location>
        <begin position="1"/>
        <end position="29"/>
    </location>
</feature>
<evidence type="ECO:0000256" key="1">
    <source>
        <dbReference type="SAM" id="MobiDB-lite"/>
    </source>
</evidence>
<evidence type="ECO:0000313" key="3">
    <source>
        <dbReference type="Proteomes" id="UP000293195"/>
    </source>
</evidence>
<name>A0ABY0FQY2_9PLEO</name>
<sequence length="659" mass="72002">MDSSAPGAAHGGNPNGDTPSSGPIDYNTYKYEPERYPGHCFLCDSIPGLTNLLRDDDPGVVARENLRDGSYADPDPNQVVEWGRINARERANESERQAHFKRETAREQPLFNNGVPPPITSFGQAHKDGRSRPAPANARFDAVKFGSHERANRLERENRITQRESAQPHGSSSSALPPGGPGKGGATPRKCANCGEVGHIKTNTKLCPLLNGQRKQNDTFRDANASAALGESAESRGQKIAAAWRAVEARRLFNIEPKTKSPPPIHPPFPPPAATFIPGKGHNQTVEELRQSVGFQTSKDKYAPKGKKWSFSGTQSSNVVNGPLRLEVAPYNNRVTPFRGQAFLPNRSLPFSSDNHTQPSTSGSTPLRPEAAAFEMPRPFPRKHSSLVDYATWPMYTDWAAVHKSFRADDIVVPGSQLHRNPYSGALFNNSGQEVVPPPNKHLLPNNHPLNTLMTNNPETFHRGQLVKSRQVFPPPYNLPRGEVPSAIPEGEKGIELLQRAYAGLAVTQRNLQLRHAQGLPPIQIGPYPPADPPPYAADLSNMNPASSESMVPMTAVVEEQARRHYSSNPNQGSGKEGNSIPRTGIRNGNVGGDASGMFISRTDVIGRDLRRKQPWAACREANHDGGKEEVLHGGRGAGQRRNRRFGWMFGDAESHGTN</sequence>
<feature type="compositionally biased region" description="Basic and acidic residues" evidence="1">
    <location>
        <begin position="91"/>
        <end position="106"/>
    </location>
</feature>
<proteinExistence type="predicted"/>
<feature type="compositionally biased region" description="Pro residues" evidence="1">
    <location>
        <begin position="260"/>
        <end position="273"/>
    </location>
</feature>
<dbReference type="Proteomes" id="UP000293195">
    <property type="component" value="Unassembled WGS sequence"/>
</dbReference>
<evidence type="ECO:0000313" key="2">
    <source>
        <dbReference type="EMBL" id="RYN87253.1"/>
    </source>
</evidence>
<feature type="region of interest" description="Disordered" evidence="1">
    <location>
        <begin position="257"/>
        <end position="280"/>
    </location>
</feature>
<feature type="compositionally biased region" description="Basic and acidic residues" evidence="1">
    <location>
        <begin position="146"/>
        <end position="162"/>
    </location>
</feature>
<feature type="region of interest" description="Disordered" evidence="1">
    <location>
        <begin position="562"/>
        <end position="598"/>
    </location>
</feature>
<organism evidence="2 3">
    <name type="scientific">Alternaria tenuissima</name>
    <dbReference type="NCBI Taxonomy" id="119927"/>
    <lineage>
        <taxon>Eukaryota</taxon>
        <taxon>Fungi</taxon>
        <taxon>Dikarya</taxon>
        <taxon>Ascomycota</taxon>
        <taxon>Pezizomycotina</taxon>
        <taxon>Dothideomycetes</taxon>
        <taxon>Pleosporomycetidae</taxon>
        <taxon>Pleosporales</taxon>
        <taxon>Pleosporineae</taxon>
        <taxon>Pleosporaceae</taxon>
        <taxon>Alternaria</taxon>
        <taxon>Alternaria sect. Alternaria</taxon>
        <taxon>Alternaria alternata complex</taxon>
    </lineage>
</organism>
<comment type="caution">
    <text evidence="2">The sequence shown here is derived from an EMBL/GenBank/DDBJ whole genome shotgun (WGS) entry which is preliminary data.</text>
</comment>
<feature type="region of interest" description="Disordered" evidence="1">
    <location>
        <begin position="348"/>
        <end position="367"/>
    </location>
</feature>
<reference evidence="3" key="1">
    <citation type="journal article" date="2019" name="bioRxiv">
        <title>Genomics, evolutionary history and diagnostics of the Alternaria alternata species group including apple and Asian pear pathotypes.</title>
        <authorList>
            <person name="Armitage A.D."/>
            <person name="Cockerton H.M."/>
            <person name="Sreenivasaprasad S."/>
            <person name="Woodhall J.W."/>
            <person name="Lane C.R."/>
            <person name="Harrison R.J."/>
            <person name="Clarkson J.P."/>
        </authorList>
    </citation>
    <scope>NUCLEOTIDE SEQUENCE [LARGE SCALE GENOMIC DNA]</scope>
    <source>
        <strain evidence="3">FERA 635</strain>
    </source>
</reference>
<feature type="region of interest" description="Disordered" evidence="1">
    <location>
        <begin position="91"/>
        <end position="188"/>
    </location>
</feature>